<evidence type="ECO:0000313" key="1">
    <source>
        <dbReference type="EMBL" id="JAD88309.1"/>
    </source>
</evidence>
<proteinExistence type="predicted"/>
<dbReference type="EMBL" id="GBRH01209586">
    <property type="protein sequence ID" value="JAD88309.1"/>
    <property type="molecule type" value="Transcribed_RNA"/>
</dbReference>
<dbReference type="AlphaFoldDB" id="A0A0A9DI97"/>
<name>A0A0A9DI97_ARUDO</name>
<reference evidence="1" key="2">
    <citation type="journal article" date="2015" name="Data Brief">
        <title>Shoot transcriptome of the giant reed, Arundo donax.</title>
        <authorList>
            <person name="Barrero R.A."/>
            <person name="Guerrero F.D."/>
            <person name="Moolhuijzen P."/>
            <person name="Goolsby J.A."/>
            <person name="Tidwell J."/>
            <person name="Bellgard S.E."/>
            <person name="Bellgard M.I."/>
        </authorList>
    </citation>
    <scope>NUCLEOTIDE SEQUENCE</scope>
    <source>
        <tissue evidence="1">Shoot tissue taken approximately 20 cm above the soil surface</tissue>
    </source>
</reference>
<sequence>MLKPFKTTIYARCTGASRGSCNGTHLVLRSLAAIYCLFHRPLASKSELSSTQDTLQTIHLSVSSIFAAFYIAAMLMATSCKEMGTNVEGDERSLESGAGVVAELVSAVQGYVLVEGGSVYRAGKRRCQAYVGGCVVECR</sequence>
<reference evidence="1" key="1">
    <citation type="submission" date="2014-09" db="EMBL/GenBank/DDBJ databases">
        <authorList>
            <person name="Magalhaes I.L.F."/>
            <person name="Oliveira U."/>
            <person name="Santos F.R."/>
            <person name="Vidigal T.H.D.A."/>
            <person name="Brescovit A.D."/>
            <person name="Santos A.J."/>
        </authorList>
    </citation>
    <scope>NUCLEOTIDE SEQUENCE</scope>
    <source>
        <tissue evidence="1">Shoot tissue taken approximately 20 cm above the soil surface</tissue>
    </source>
</reference>
<protein>
    <submittedName>
        <fullName evidence="1">Uncharacterized protein</fullName>
    </submittedName>
</protein>
<accession>A0A0A9DI97</accession>
<organism evidence="1">
    <name type="scientific">Arundo donax</name>
    <name type="common">Giant reed</name>
    <name type="synonym">Donax arundinaceus</name>
    <dbReference type="NCBI Taxonomy" id="35708"/>
    <lineage>
        <taxon>Eukaryota</taxon>
        <taxon>Viridiplantae</taxon>
        <taxon>Streptophyta</taxon>
        <taxon>Embryophyta</taxon>
        <taxon>Tracheophyta</taxon>
        <taxon>Spermatophyta</taxon>
        <taxon>Magnoliopsida</taxon>
        <taxon>Liliopsida</taxon>
        <taxon>Poales</taxon>
        <taxon>Poaceae</taxon>
        <taxon>PACMAD clade</taxon>
        <taxon>Arundinoideae</taxon>
        <taxon>Arundineae</taxon>
        <taxon>Arundo</taxon>
    </lineage>
</organism>